<evidence type="ECO:0000313" key="3">
    <source>
        <dbReference type="Proteomes" id="UP000006735"/>
    </source>
</evidence>
<keyword evidence="3" id="KW-1185">Reference proteome</keyword>
<reference evidence="2 3" key="1">
    <citation type="journal article" date="2005" name="Nucleic Acids Res.">
        <title>The genome sequence of Xanthomonas oryzae pathovar oryzae KACC10331, the bacterial blight pathogen of rice.</title>
        <authorList>
            <person name="Lee B.M."/>
            <person name="Park Y.J."/>
            <person name="Park D.S."/>
            <person name="Kang H.W."/>
            <person name="Kim J.G."/>
            <person name="Song E.S."/>
            <person name="Park I.C."/>
            <person name="Yoon U.H."/>
            <person name="Hahn J.H."/>
            <person name="Koo B.S."/>
            <person name="Lee G.B."/>
            <person name="Kim H."/>
            <person name="Park H.S."/>
            <person name="Yoon K.O."/>
            <person name="Kim J.H."/>
            <person name="Jung C.H."/>
            <person name="Koh N.H."/>
            <person name="Seo J.S."/>
            <person name="Go S.J."/>
        </authorList>
    </citation>
    <scope>NUCLEOTIDE SEQUENCE [LARGE SCALE GENOMIC DNA]</scope>
    <source>
        <strain evidence="3">KACC10331 / KXO85</strain>
    </source>
</reference>
<dbReference type="EMBL" id="AE013598">
    <property type="protein sequence ID" value="AAW73695.1"/>
    <property type="molecule type" value="Genomic_DNA"/>
</dbReference>
<name>Q5H5S5_XANOR</name>
<protein>
    <submittedName>
        <fullName evidence="2">Ribonuclease E</fullName>
    </submittedName>
</protein>
<feature type="compositionally biased region" description="Basic and acidic residues" evidence="1">
    <location>
        <begin position="128"/>
        <end position="139"/>
    </location>
</feature>
<dbReference type="KEGG" id="xoo:XOO0441"/>
<feature type="compositionally biased region" description="Basic residues" evidence="1">
    <location>
        <begin position="117"/>
        <end position="127"/>
    </location>
</feature>
<evidence type="ECO:0000313" key="2">
    <source>
        <dbReference type="EMBL" id="AAW73695.1"/>
    </source>
</evidence>
<dbReference type="STRING" id="291331.XOO0441"/>
<evidence type="ECO:0000256" key="1">
    <source>
        <dbReference type="SAM" id="MobiDB-lite"/>
    </source>
</evidence>
<dbReference type="AlphaFoldDB" id="Q5H5S5"/>
<feature type="compositionally biased region" description="Basic and acidic residues" evidence="1">
    <location>
        <begin position="10"/>
        <end position="24"/>
    </location>
</feature>
<accession>Q5H5S5</accession>
<dbReference type="HOGENOM" id="CLU_1175060_0_0_6"/>
<sequence>MARPCSSPRLGEDDYQHARQDHRHRSDVLRAEALLAQPGAQAHRNHRVGVAAGQGRTHVMQQPHVSGERHDRAEHPSVCHGQHALRARPCLWALADQQAGADQQHATAQHLSSGGHERRRQIASARPHRAERPADRCDQQQHQPTRRRGQTGAGVEPHHAHKADHNAQPFAAAGMLPAQCTDGTVATAVAASPDDTLRPADTTIPLPSSNNAAPISATFFHCARVGAATLRQRSTL</sequence>
<organism evidence="2 3">
    <name type="scientific">Xanthomonas oryzae pv. oryzae (strain KACC10331 / KXO85)</name>
    <dbReference type="NCBI Taxonomy" id="291331"/>
    <lineage>
        <taxon>Bacteria</taxon>
        <taxon>Pseudomonadati</taxon>
        <taxon>Pseudomonadota</taxon>
        <taxon>Gammaproteobacteria</taxon>
        <taxon>Lysobacterales</taxon>
        <taxon>Lysobacteraceae</taxon>
        <taxon>Xanthomonas</taxon>
    </lineage>
</organism>
<feature type="compositionally biased region" description="Low complexity" evidence="1">
    <location>
        <begin position="101"/>
        <end position="110"/>
    </location>
</feature>
<proteinExistence type="predicted"/>
<gene>
    <name evidence="2" type="primary">rne</name>
    <name evidence="2" type="ordered locus">XOO0441</name>
</gene>
<feature type="region of interest" description="Disordered" evidence="1">
    <location>
        <begin position="101"/>
        <end position="163"/>
    </location>
</feature>
<feature type="region of interest" description="Disordered" evidence="1">
    <location>
        <begin position="1"/>
        <end position="24"/>
    </location>
</feature>
<dbReference type="Proteomes" id="UP000006735">
    <property type="component" value="Chromosome"/>
</dbReference>